<organism evidence="5 6">
    <name type="scientific">Thermohalobacter berrensis</name>
    <dbReference type="NCBI Taxonomy" id="99594"/>
    <lineage>
        <taxon>Bacteria</taxon>
        <taxon>Bacillati</taxon>
        <taxon>Bacillota</taxon>
        <taxon>Tissierellia</taxon>
        <taxon>Tissierellales</taxon>
        <taxon>Thermohalobacteraceae</taxon>
        <taxon>Thermohalobacter</taxon>
    </lineage>
</organism>
<dbReference type="PROSITE" id="PS51379">
    <property type="entry name" value="4FE4S_FER_2"/>
    <property type="match status" value="3"/>
</dbReference>
<dbReference type="Gene3D" id="3.40.950.10">
    <property type="entry name" value="Fe-only Hydrogenase (Larger Subunit), Chain L, domain 3"/>
    <property type="match status" value="1"/>
</dbReference>
<feature type="domain" description="4Fe-4S ferredoxin-type" evidence="4">
    <location>
        <begin position="89"/>
        <end position="118"/>
    </location>
</feature>
<dbReference type="SUPFAM" id="SSF54862">
    <property type="entry name" value="4Fe-4S ferredoxins"/>
    <property type="match status" value="1"/>
</dbReference>
<dbReference type="EMBL" id="MCIB01000013">
    <property type="protein sequence ID" value="RKD32077.1"/>
    <property type="molecule type" value="Genomic_DNA"/>
</dbReference>
<dbReference type="RefSeq" id="WP_120168909.1">
    <property type="nucleotide sequence ID" value="NZ_MCIB01000013.1"/>
</dbReference>
<dbReference type="Gene3D" id="3.30.70.20">
    <property type="match status" value="2"/>
</dbReference>
<dbReference type="InterPro" id="IPR027631">
    <property type="entry name" value="Mono_FeFe_hydrog"/>
</dbReference>
<dbReference type="Pfam" id="PF00037">
    <property type="entry name" value="Fer4"/>
    <property type="match status" value="2"/>
</dbReference>
<dbReference type="PROSITE" id="PS00198">
    <property type="entry name" value="4FE4S_FER_1"/>
    <property type="match status" value="1"/>
</dbReference>
<protein>
    <submittedName>
        <fullName evidence="5">Ferredoxin</fullName>
    </submittedName>
</protein>
<dbReference type="InterPro" id="IPR017900">
    <property type="entry name" value="4Fe4S_Fe_S_CS"/>
</dbReference>
<gene>
    <name evidence="5" type="ORF">BET03_11400</name>
</gene>
<name>A0A419T3E4_9FIRM</name>
<keyword evidence="6" id="KW-1185">Reference proteome</keyword>
<dbReference type="Proteomes" id="UP000284177">
    <property type="component" value="Unassembled WGS sequence"/>
</dbReference>
<accession>A0A419T3E4</accession>
<keyword evidence="1" id="KW-0479">Metal-binding</keyword>
<feature type="domain" description="4Fe-4S ferredoxin-type" evidence="4">
    <location>
        <begin position="165"/>
        <end position="193"/>
    </location>
</feature>
<feature type="domain" description="4Fe-4S ferredoxin-type" evidence="4">
    <location>
        <begin position="119"/>
        <end position="149"/>
    </location>
</feature>
<evidence type="ECO:0000313" key="5">
    <source>
        <dbReference type="EMBL" id="RKD32077.1"/>
    </source>
</evidence>
<evidence type="ECO:0000313" key="6">
    <source>
        <dbReference type="Proteomes" id="UP000284177"/>
    </source>
</evidence>
<dbReference type="InterPro" id="IPR009016">
    <property type="entry name" value="Fe_hydrogenase"/>
</dbReference>
<reference evidence="5 6" key="1">
    <citation type="submission" date="2016-08" db="EMBL/GenBank/DDBJ databases">
        <title>Novel Firmicutes and Novel Genomes.</title>
        <authorList>
            <person name="Poppleton D.I."/>
            <person name="Gribaldo S."/>
        </authorList>
    </citation>
    <scope>NUCLEOTIDE SEQUENCE [LARGE SCALE GENOMIC DNA]</scope>
    <source>
        <strain evidence="5 6">CTT3</strain>
    </source>
</reference>
<dbReference type="OrthoDB" id="9798098at2"/>
<evidence type="ECO:0000259" key="4">
    <source>
        <dbReference type="PROSITE" id="PS51379"/>
    </source>
</evidence>
<comment type="caution">
    <text evidence="5">The sequence shown here is derived from an EMBL/GenBank/DDBJ whole genome shotgun (WGS) entry which is preliminary data.</text>
</comment>
<dbReference type="PANTHER" id="PTHR11615">
    <property type="entry name" value="NITRATE, FORMATE, IRON DEHYDROGENASE"/>
    <property type="match status" value="1"/>
</dbReference>
<evidence type="ECO:0000256" key="3">
    <source>
        <dbReference type="ARBA" id="ARBA00023014"/>
    </source>
</evidence>
<keyword evidence="3" id="KW-0411">Iron-sulfur</keyword>
<dbReference type="NCBIfam" id="TIGR04105">
    <property type="entry name" value="FeFe_hydrog_B1"/>
    <property type="match status" value="1"/>
</dbReference>
<dbReference type="InterPro" id="IPR050340">
    <property type="entry name" value="Cytosolic_Fe-S_CAF"/>
</dbReference>
<dbReference type="SUPFAM" id="SSF53920">
    <property type="entry name" value="Fe-only hydrogenase"/>
    <property type="match status" value="1"/>
</dbReference>
<keyword evidence="2" id="KW-0408">Iron</keyword>
<dbReference type="GO" id="GO:0051536">
    <property type="term" value="F:iron-sulfur cluster binding"/>
    <property type="evidence" value="ECO:0007669"/>
    <property type="project" value="UniProtKB-KW"/>
</dbReference>
<dbReference type="InterPro" id="IPR004108">
    <property type="entry name" value="Fe_hydrogenase_lsu_C"/>
</dbReference>
<dbReference type="InterPro" id="IPR017896">
    <property type="entry name" value="4Fe4S_Fe-S-bd"/>
</dbReference>
<proteinExistence type="predicted"/>
<sequence>MRKFETHVQLIKYKVLKEVAKHAMEGTLMDEIFNIPKKIIPGPDPVTRCCVYKERAIIQERIKLATGGDKNNNNIIEVIDIACDECPINRFTVTEACRGCLAHRCSEVCPVGAIFHEGQRAHIDQDKCIECGKCKEVCSYNAIADVMRPCRKACNANALSIDRNKKAVIDNEKCIQCGACVYQCPFGAIMDKSFIVDVVNLLKEAKENKDIHVYAIVAPAISSQFTDVKIRQVITGIRKLGFHDVVEVALGADIVSLHEAKEFTESVTEKGVVTSSCCPAFVSYIEKNYPGLKDNISNTVSPMIAISRLIKHLDEKAKIVFIGPCTAKKMEIQREELKDDTDFVITFEELTALLDAAGIKLEECEEGVLNNASFFGRIFARSGGVSEAIKHVIEEEKLDVEFKPISCDGISECDKALKIARVNKLKGNFIEGMACKGGCIGGAASLNHGPKDKKEVDKYGKLAIETTVRDSLRVFDLDEINLDKKPRKDNN</sequence>
<dbReference type="GO" id="GO:0046872">
    <property type="term" value="F:metal ion binding"/>
    <property type="evidence" value="ECO:0007669"/>
    <property type="project" value="UniProtKB-KW"/>
</dbReference>
<dbReference type="Pfam" id="PF02906">
    <property type="entry name" value="Fe_hyd_lg_C"/>
    <property type="match status" value="1"/>
</dbReference>
<dbReference type="AlphaFoldDB" id="A0A419T3E4"/>
<evidence type="ECO:0000256" key="2">
    <source>
        <dbReference type="ARBA" id="ARBA00023004"/>
    </source>
</evidence>
<evidence type="ECO:0000256" key="1">
    <source>
        <dbReference type="ARBA" id="ARBA00022723"/>
    </source>
</evidence>